<evidence type="ECO:0000256" key="5">
    <source>
        <dbReference type="ARBA" id="ARBA00022989"/>
    </source>
</evidence>
<feature type="transmembrane region" description="Helical" evidence="7">
    <location>
        <begin position="132"/>
        <end position="158"/>
    </location>
</feature>
<dbReference type="PANTHER" id="PTHR43163">
    <property type="entry name" value="DIPEPTIDE TRANSPORT SYSTEM PERMEASE PROTEIN DPPB-RELATED"/>
    <property type="match status" value="1"/>
</dbReference>
<comment type="subcellular location">
    <subcellularLocation>
        <location evidence="1 7">Cell membrane</location>
        <topology evidence="1 7">Multi-pass membrane protein</topology>
    </subcellularLocation>
</comment>
<dbReference type="PANTHER" id="PTHR43163:SF7">
    <property type="entry name" value="DIPEPTIDE-TRANSPORT INTEGRAL MEMBRANE PROTEIN ABC TRANSPORTER DPPB-RELATED"/>
    <property type="match status" value="1"/>
</dbReference>
<keyword evidence="5 7" id="KW-1133">Transmembrane helix</keyword>
<feature type="transmembrane region" description="Helical" evidence="7">
    <location>
        <begin position="9"/>
        <end position="30"/>
    </location>
</feature>
<proteinExistence type="inferred from homology"/>
<feature type="transmembrane region" description="Helical" evidence="7">
    <location>
        <begin position="276"/>
        <end position="302"/>
    </location>
</feature>
<feature type="transmembrane region" description="Helical" evidence="7">
    <location>
        <begin position="98"/>
        <end position="120"/>
    </location>
</feature>
<organism evidence="9 10">
    <name type="scientific">Nonomuraea solani</name>
    <dbReference type="NCBI Taxonomy" id="1144553"/>
    <lineage>
        <taxon>Bacteria</taxon>
        <taxon>Bacillati</taxon>
        <taxon>Actinomycetota</taxon>
        <taxon>Actinomycetes</taxon>
        <taxon>Streptosporangiales</taxon>
        <taxon>Streptosporangiaceae</taxon>
        <taxon>Nonomuraea</taxon>
    </lineage>
</organism>
<dbReference type="EMBL" id="FNVT01000001">
    <property type="protein sequence ID" value="SEF96737.1"/>
    <property type="molecule type" value="Genomic_DNA"/>
</dbReference>
<evidence type="ECO:0000256" key="4">
    <source>
        <dbReference type="ARBA" id="ARBA00022692"/>
    </source>
</evidence>
<evidence type="ECO:0000256" key="7">
    <source>
        <dbReference type="RuleBase" id="RU363032"/>
    </source>
</evidence>
<sequence>MGRYALHRLLMAVPVLLGTTFIIYLAVYALPGDPIQALAGPNRMLSPSVEQALRERFHLDDPLIVRYGLYLQGLLTGDLGTSFSGRPVSEVIGGSWPVTFQLGVTAWLFMAVLGVLLGTVAGLRRGKAADAVVLGGTTVIMGVPFFVVAYVAQIVVGVDLGWLPVSGTEAGWPLAYILPGLVLALYSLPQVARLTRTSILDNLGADHVDTATAKGLTRRVIVLRHILRNSLIPVVSLLGVSLGYLLSGTVLIEGIFNLPGLGYQIFTAIPQHDGPVVVGVGTLLVLVFLLVNLLVDLLYGILDPRIRLGLG</sequence>
<accession>A0A1H5WD50</accession>
<evidence type="ECO:0000256" key="6">
    <source>
        <dbReference type="ARBA" id="ARBA00023136"/>
    </source>
</evidence>
<evidence type="ECO:0000313" key="10">
    <source>
        <dbReference type="Proteomes" id="UP000236732"/>
    </source>
</evidence>
<evidence type="ECO:0000256" key="2">
    <source>
        <dbReference type="ARBA" id="ARBA00022448"/>
    </source>
</evidence>
<evidence type="ECO:0000313" key="9">
    <source>
        <dbReference type="EMBL" id="SEF96737.1"/>
    </source>
</evidence>
<dbReference type="InterPro" id="IPR045621">
    <property type="entry name" value="BPD_transp_1_N"/>
</dbReference>
<feature type="domain" description="ABC transmembrane type-1" evidence="8">
    <location>
        <begin position="96"/>
        <end position="295"/>
    </location>
</feature>
<dbReference type="GO" id="GO:0055085">
    <property type="term" value="P:transmembrane transport"/>
    <property type="evidence" value="ECO:0007669"/>
    <property type="project" value="InterPro"/>
</dbReference>
<name>A0A1H5WD50_9ACTN</name>
<dbReference type="InterPro" id="IPR000515">
    <property type="entry name" value="MetI-like"/>
</dbReference>
<evidence type="ECO:0000256" key="3">
    <source>
        <dbReference type="ARBA" id="ARBA00022475"/>
    </source>
</evidence>
<feature type="transmembrane region" description="Helical" evidence="7">
    <location>
        <begin position="170"/>
        <end position="188"/>
    </location>
</feature>
<dbReference type="PROSITE" id="PS50928">
    <property type="entry name" value="ABC_TM1"/>
    <property type="match status" value="1"/>
</dbReference>
<dbReference type="RefSeq" id="WP_103954595.1">
    <property type="nucleotide sequence ID" value="NZ_FNVT01000001.1"/>
</dbReference>
<dbReference type="CDD" id="cd06261">
    <property type="entry name" value="TM_PBP2"/>
    <property type="match status" value="1"/>
</dbReference>
<feature type="transmembrane region" description="Helical" evidence="7">
    <location>
        <begin position="231"/>
        <end position="256"/>
    </location>
</feature>
<dbReference type="Pfam" id="PF19300">
    <property type="entry name" value="BPD_transp_1_N"/>
    <property type="match status" value="1"/>
</dbReference>
<keyword evidence="6 7" id="KW-0472">Membrane</keyword>
<keyword evidence="2 7" id="KW-0813">Transport</keyword>
<dbReference type="GO" id="GO:0005886">
    <property type="term" value="C:plasma membrane"/>
    <property type="evidence" value="ECO:0007669"/>
    <property type="project" value="UniProtKB-SubCell"/>
</dbReference>
<evidence type="ECO:0000256" key="1">
    <source>
        <dbReference type="ARBA" id="ARBA00004651"/>
    </source>
</evidence>
<gene>
    <name evidence="9" type="ORF">SAMN05444920_1011131</name>
</gene>
<dbReference type="OrthoDB" id="3171583at2"/>
<keyword evidence="10" id="KW-1185">Reference proteome</keyword>
<dbReference type="SUPFAM" id="SSF161098">
    <property type="entry name" value="MetI-like"/>
    <property type="match status" value="1"/>
</dbReference>
<dbReference type="Proteomes" id="UP000236732">
    <property type="component" value="Unassembled WGS sequence"/>
</dbReference>
<dbReference type="InterPro" id="IPR035906">
    <property type="entry name" value="MetI-like_sf"/>
</dbReference>
<protein>
    <submittedName>
        <fullName evidence="9">Peptide/nickel transport system permease protein/oligopeptide transport system permease protein</fullName>
    </submittedName>
</protein>
<keyword evidence="3" id="KW-1003">Cell membrane</keyword>
<evidence type="ECO:0000259" key="8">
    <source>
        <dbReference type="PROSITE" id="PS50928"/>
    </source>
</evidence>
<reference evidence="9 10" key="1">
    <citation type="submission" date="2016-10" db="EMBL/GenBank/DDBJ databases">
        <authorList>
            <person name="de Groot N.N."/>
        </authorList>
    </citation>
    <scope>NUCLEOTIDE SEQUENCE [LARGE SCALE GENOMIC DNA]</scope>
    <source>
        <strain evidence="9 10">CGMCC 4.7037</strain>
    </source>
</reference>
<dbReference type="AlphaFoldDB" id="A0A1H5WD50"/>
<comment type="similarity">
    <text evidence="7">Belongs to the binding-protein-dependent transport system permease family.</text>
</comment>
<dbReference type="Gene3D" id="1.10.3720.10">
    <property type="entry name" value="MetI-like"/>
    <property type="match status" value="1"/>
</dbReference>
<dbReference type="Pfam" id="PF00528">
    <property type="entry name" value="BPD_transp_1"/>
    <property type="match status" value="1"/>
</dbReference>
<keyword evidence="4 7" id="KW-0812">Transmembrane</keyword>